<dbReference type="EMBL" id="AYCK01008182">
    <property type="status" value="NOT_ANNOTATED_CDS"/>
    <property type="molecule type" value="Genomic_DNA"/>
</dbReference>
<feature type="region of interest" description="Disordered" evidence="1">
    <location>
        <begin position="169"/>
        <end position="195"/>
    </location>
</feature>
<evidence type="ECO:0000313" key="2">
    <source>
        <dbReference type="Ensembl" id="ENSPFOP00000031123.1"/>
    </source>
</evidence>
<dbReference type="Proteomes" id="UP000028760">
    <property type="component" value="Unassembled WGS sequence"/>
</dbReference>
<dbReference type="InterPro" id="IPR024845">
    <property type="entry name" value="NHS-like"/>
</dbReference>
<dbReference type="GO" id="GO:0002088">
    <property type="term" value="P:lens development in camera-type eye"/>
    <property type="evidence" value="ECO:0007669"/>
    <property type="project" value="TreeGrafter"/>
</dbReference>
<dbReference type="GeneTree" id="ENSGT00950000182963"/>
<name>A0A096MI82_POEFO</name>
<organism evidence="2 3">
    <name type="scientific">Poecilia formosa</name>
    <name type="common">Amazon molly</name>
    <name type="synonym">Limia formosa</name>
    <dbReference type="NCBI Taxonomy" id="48698"/>
    <lineage>
        <taxon>Eukaryota</taxon>
        <taxon>Metazoa</taxon>
        <taxon>Chordata</taxon>
        <taxon>Craniata</taxon>
        <taxon>Vertebrata</taxon>
        <taxon>Euteleostomi</taxon>
        <taxon>Actinopterygii</taxon>
        <taxon>Neopterygii</taxon>
        <taxon>Teleostei</taxon>
        <taxon>Neoteleostei</taxon>
        <taxon>Acanthomorphata</taxon>
        <taxon>Ovalentaria</taxon>
        <taxon>Atherinomorphae</taxon>
        <taxon>Cyprinodontiformes</taxon>
        <taxon>Poeciliidae</taxon>
        <taxon>Poeciliinae</taxon>
        <taxon>Poecilia</taxon>
    </lineage>
</organism>
<dbReference type="PANTHER" id="PTHR23039">
    <property type="entry name" value="NANCE-HORAN SYNDROME PROTEIN"/>
    <property type="match status" value="1"/>
</dbReference>
<sequence length="258" mass="30078">MPFAKRIVEPQLLCRHQIPNDEGLLFEDLCAISHVVLSRTLRQLSDLARHACSLFQELENDIMSTNQRVWVLQNKIGQIQQTANALDPKKEAVPVSNLDIESKLSAHYQAPWHQQHNVFHPCTRPPCLEELHRNAHLSLRALHRGCADEQQHQPSSSRERNRVTISISVAPPMPTFPSPHSIRRQQRSRLARAERTVKETEIQTTERKFECFYSLETIEGCIFIPWNRKVTSIEKSESSEYILYHWETCLFPFKWCHI</sequence>
<evidence type="ECO:0000256" key="1">
    <source>
        <dbReference type="SAM" id="MobiDB-lite"/>
    </source>
</evidence>
<dbReference type="EMBL" id="AYCK01008183">
    <property type="status" value="NOT_ANNOTATED_CDS"/>
    <property type="molecule type" value="Genomic_DNA"/>
</dbReference>
<reference evidence="3" key="1">
    <citation type="submission" date="2013-10" db="EMBL/GenBank/DDBJ databases">
        <authorList>
            <person name="Schartl M."/>
            <person name="Warren W."/>
        </authorList>
    </citation>
    <scope>NUCLEOTIDE SEQUENCE [LARGE SCALE GENOMIC DNA]</scope>
    <source>
        <strain evidence="3">female</strain>
    </source>
</reference>
<dbReference type="Pfam" id="PF15273">
    <property type="entry name" value="NHS"/>
    <property type="match status" value="1"/>
</dbReference>
<accession>A0A096MI82</accession>
<reference evidence="2" key="2">
    <citation type="submission" date="2025-08" db="UniProtKB">
        <authorList>
            <consortium name="Ensembl"/>
        </authorList>
    </citation>
    <scope>IDENTIFICATION</scope>
</reference>
<dbReference type="AlphaFoldDB" id="A0A096MI82"/>
<dbReference type="EMBL" id="AYCK01008184">
    <property type="status" value="NOT_ANNOTATED_CDS"/>
    <property type="molecule type" value="Genomic_DNA"/>
</dbReference>
<dbReference type="Ensembl" id="ENSPFOT00000031224.1">
    <property type="protein sequence ID" value="ENSPFOP00000031123.1"/>
    <property type="gene ID" value="ENSPFOG00000016958.2"/>
</dbReference>
<dbReference type="Gene3D" id="1.20.5.340">
    <property type="match status" value="1"/>
</dbReference>
<proteinExistence type="predicted"/>
<evidence type="ECO:0000313" key="3">
    <source>
        <dbReference type="Proteomes" id="UP000028760"/>
    </source>
</evidence>
<protein>
    <submittedName>
        <fullName evidence="2">NHS actin remodeling regulator</fullName>
    </submittedName>
</protein>
<dbReference type="FunFam" id="1.20.5.340:FF:000039">
    <property type="entry name" value="Nance-Horan syndrome protein isoform X1"/>
    <property type="match status" value="1"/>
</dbReference>
<dbReference type="GO" id="GO:0030154">
    <property type="term" value="P:cell differentiation"/>
    <property type="evidence" value="ECO:0007669"/>
    <property type="project" value="TreeGrafter"/>
</dbReference>
<dbReference type="EMBL" id="AYCK01008185">
    <property type="status" value="NOT_ANNOTATED_CDS"/>
    <property type="molecule type" value="Genomic_DNA"/>
</dbReference>
<reference evidence="2" key="3">
    <citation type="submission" date="2025-09" db="UniProtKB">
        <authorList>
            <consortium name="Ensembl"/>
        </authorList>
    </citation>
    <scope>IDENTIFICATION</scope>
</reference>
<dbReference type="PANTHER" id="PTHR23039:SF10">
    <property type="entry name" value="NANCE-HORAN SYNDROME PROTEIN ISOFORM X1"/>
    <property type="match status" value="1"/>
</dbReference>
<keyword evidence="3" id="KW-1185">Reference proteome</keyword>
<feature type="compositionally biased region" description="Basic residues" evidence="1">
    <location>
        <begin position="181"/>
        <end position="190"/>
    </location>
</feature>